<protein>
    <recommendedName>
        <fullName evidence="7">Lysozyme</fullName>
        <ecNumber evidence="7">3.2.1.17</ecNumber>
    </recommendedName>
</protein>
<evidence type="ECO:0000256" key="1">
    <source>
        <dbReference type="ARBA" id="ARBA00000632"/>
    </source>
</evidence>
<evidence type="ECO:0000313" key="9">
    <source>
        <dbReference type="EMBL" id="MBD3844275.1"/>
    </source>
</evidence>
<feature type="transmembrane region" description="Helical" evidence="8">
    <location>
        <begin position="191"/>
        <end position="210"/>
    </location>
</feature>
<keyword evidence="10" id="KW-1185">Reference proteome</keyword>
<dbReference type="HAMAP" id="MF_04110">
    <property type="entry name" value="ENDOLYSIN_T4"/>
    <property type="match status" value="1"/>
</dbReference>
<dbReference type="EC" id="3.2.1.17" evidence="7"/>
<comment type="caution">
    <text evidence="9">The sequence shown here is derived from an EMBL/GenBank/DDBJ whole genome shotgun (WGS) entry which is preliminary data.</text>
</comment>
<dbReference type="CDD" id="cd00737">
    <property type="entry name" value="lyz_endolysin_autolysin"/>
    <property type="match status" value="1"/>
</dbReference>
<dbReference type="InterPro" id="IPR023347">
    <property type="entry name" value="Lysozyme_dom_sf"/>
</dbReference>
<evidence type="ECO:0000256" key="3">
    <source>
        <dbReference type="ARBA" id="ARBA00022638"/>
    </source>
</evidence>
<name>A0A927E617_9HYPH</name>
<evidence type="ECO:0000256" key="4">
    <source>
        <dbReference type="ARBA" id="ARBA00022801"/>
    </source>
</evidence>
<dbReference type="InterPro" id="IPR043688">
    <property type="entry name" value="SAR_endolysin-like"/>
</dbReference>
<dbReference type="GO" id="GO:0003796">
    <property type="term" value="F:lysozyme activity"/>
    <property type="evidence" value="ECO:0007669"/>
    <property type="project" value="UniProtKB-EC"/>
</dbReference>
<dbReference type="Pfam" id="PF00959">
    <property type="entry name" value="Phage_lysozyme"/>
    <property type="match status" value="1"/>
</dbReference>
<evidence type="ECO:0000256" key="5">
    <source>
        <dbReference type="ARBA" id="ARBA00023200"/>
    </source>
</evidence>
<dbReference type="InterPro" id="IPR034690">
    <property type="entry name" value="Endolysin_T4_type"/>
</dbReference>
<comment type="catalytic activity">
    <reaction evidence="1 7">
        <text>Hydrolysis of (1-&gt;4)-beta-linkages between N-acetylmuramic acid and N-acetyl-D-glucosamine residues in a peptidoglycan and between N-acetyl-D-glucosamine residues in chitodextrins.</text>
        <dbReference type="EC" id="3.2.1.17"/>
    </reaction>
</comment>
<keyword evidence="2 7" id="KW-0929">Antimicrobial</keyword>
<keyword evidence="6 7" id="KW-0326">Glycosidase</keyword>
<keyword evidence="4 7" id="KW-0378">Hydrolase</keyword>
<comment type="similarity">
    <text evidence="7">Belongs to the glycosyl hydrolase 24 family.</text>
</comment>
<dbReference type="GO" id="GO:0016998">
    <property type="term" value="P:cell wall macromolecule catabolic process"/>
    <property type="evidence" value="ECO:0007669"/>
    <property type="project" value="InterPro"/>
</dbReference>
<proteinExistence type="inferred from homology"/>
<dbReference type="PANTHER" id="PTHR38107:SF3">
    <property type="entry name" value="LYSOZYME RRRD-RELATED"/>
    <property type="match status" value="1"/>
</dbReference>
<dbReference type="Proteomes" id="UP000619295">
    <property type="component" value="Unassembled WGS sequence"/>
</dbReference>
<dbReference type="AlphaFoldDB" id="A0A927E617"/>
<reference evidence="9" key="1">
    <citation type="submission" date="2020-09" db="EMBL/GenBank/DDBJ databases">
        <title>Bosea spartocytisi sp. nov. a root nodule endophyte of Spartocytisus supranubius in the high mountain ecosystem fo the Teide National Park (Canary Islands, Spain).</title>
        <authorList>
            <person name="Pulido-Suarez L."/>
            <person name="Peix A."/>
            <person name="Igual J.M."/>
            <person name="Socas-Perez N."/>
            <person name="Velazquez E."/>
            <person name="Flores-Felix J.D."/>
            <person name="Leon-Barrios M."/>
        </authorList>
    </citation>
    <scope>NUCLEOTIDE SEQUENCE</scope>
    <source>
        <strain evidence="9">SSUT16</strain>
    </source>
</reference>
<evidence type="ECO:0000256" key="2">
    <source>
        <dbReference type="ARBA" id="ARBA00022529"/>
    </source>
</evidence>
<dbReference type="SUPFAM" id="SSF53955">
    <property type="entry name" value="Lysozyme-like"/>
    <property type="match status" value="1"/>
</dbReference>
<evidence type="ECO:0000256" key="7">
    <source>
        <dbReference type="RuleBase" id="RU003788"/>
    </source>
</evidence>
<dbReference type="InterPro" id="IPR023346">
    <property type="entry name" value="Lysozyme-like_dom_sf"/>
</dbReference>
<dbReference type="Gene3D" id="1.10.530.40">
    <property type="match status" value="1"/>
</dbReference>
<evidence type="ECO:0000313" key="10">
    <source>
        <dbReference type="Proteomes" id="UP000619295"/>
    </source>
</evidence>
<dbReference type="InterPro" id="IPR051018">
    <property type="entry name" value="Bacteriophage_GH24"/>
</dbReference>
<dbReference type="EMBL" id="JACXWY010000001">
    <property type="protein sequence ID" value="MBD3844275.1"/>
    <property type="molecule type" value="Genomic_DNA"/>
</dbReference>
<keyword evidence="5" id="KW-1035">Host cytoplasm</keyword>
<gene>
    <name evidence="9" type="ORF">IED13_01095</name>
</gene>
<accession>A0A927E617</accession>
<keyword evidence="8" id="KW-1133">Transmembrane helix</keyword>
<dbReference type="RefSeq" id="WP_191123092.1">
    <property type="nucleotide sequence ID" value="NZ_JACXWY010000001.1"/>
</dbReference>
<sequence length="217" mass="22985">MTRRISPEGLALIKQWEGCKLTAYKDVAGVWTIGYGSTGPHVTAGLKISQEEADQLLLADLDRFERAVERLVKVPLTDGQFAALVSFAFNVGEGAKGFAGSTLLKKLNAGDYAAVPKELMKWVNAGGKKVSGLVNRRAAEAGLWAKGSFVSSNTVEAKPAKPPVLTIDNAVKVATPASAILQNFTSGPAQIILAVAFVIGAAFLLWKFVLKQQEASA</sequence>
<dbReference type="PANTHER" id="PTHR38107">
    <property type="match status" value="1"/>
</dbReference>
<dbReference type="HAMAP" id="MF_04136">
    <property type="entry name" value="SAR_ENDOLYSIN"/>
    <property type="match status" value="1"/>
</dbReference>
<organism evidence="9 10">
    <name type="scientific">Bosea spartocytisi</name>
    <dbReference type="NCBI Taxonomy" id="2773451"/>
    <lineage>
        <taxon>Bacteria</taxon>
        <taxon>Pseudomonadati</taxon>
        <taxon>Pseudomonadota</taxon>
        <taxon>Alphaproteobacteria</taxon>
        <taxon>Hyphomicrobiales</taxon>
        <taxon>Boseaceae</taxon>
        <taxon>Bosea</taxon>
    </lineage>
</organism>
<dbReference type="InterPro" id="IPR033907">
    <property type="entry name" value="Endolysin_autolysin"/>
</dbReference>
<dbReference type="GO" id="GO:0031640">
    <property type="term" value="P:killing of cells of another organism"/>
    <property type="evidence" value="ECO:0007669"/>
    <property type="project" value="UniProtKB-KW"/>
</dbReference>
<dbReference type="GO" id="GO:0042742">
    <property type="term" value="P:defense response to bacterium"/>
    <property type="evidence" value="ECO:0007669"/>
    <property type="project" value="UniProtKB-KW"/>
</dbReference>
<keyword evidence="8" id="KW-0812">Transmembrane</keyword>
<evidence type="ECO:0000256" key="8">
    <source>
        <dbReference type="SAM" id="Phobius"/>
    </source>
</evidence>
<keyword evidence="8" id="KW-0472">Membrane</keyword>
<dbReference type="InterPro" id="IPR002196">
    <property type="entry name" value="Glyco_hydro_24"/>
</dbReference>
<evidence type="ECO:0000256" key="6">
    <source>
        <dbReference type="ARBA" id="ARBA00023295"/>
    </source>
</evidence>
<keyword evidence="3 7" id="KW-0081">Bacteriolytic enzyme</keyword>
<dbReference type="GO" id="GO:0009253">
    <property type="term" value="P:peptidoglycan catabolic process"/>
    <property type="evidence" value="ECO:0007669"/>
    <property type="project" value="InterPro"/>
</dbReference>